<reference evidence="3" key="1">
    <citation type="journal article" date="2019" name="Int. J. Syst. Evol. Microbiol.">
        <title>The Global Catalogue of Microorganisms (GCM) 10K type strain sequencing project: providing services to taxonomists for standard genome sequencing and annotation.</title>
        <authorList>
            <consortium name="The Broad Institute Genomics Platform"/>
            <consortium name="The Broad Institute Genome Sequencing Center for Infectious Disease"/>
            <person name="Wu L."/>
            <person name="Ma J."/>
        </authorList>
    </citation>
    <scope>NUCLEOTIDE SEQUENCE [LARGE SCALE GENOMIC DNA]</scope>
    <source>
        <strain evidence="3">JCM 18126</strain>
    </source>
</reference>
<dbReference type="Pfam" id="PF07077">
    <property type="entry name" value="DUF1345"/>
    <property type="match status" value="1"/>
</dbReference>
<keyword evidence="1" id="KW-0472">Membrane</keyword>
<feature type="transmembrane region" description="Helical" evidence="1">
    <location>
        <begin position="110"/>
        <end position="129"/>
    </location>
</feature>
<keyword evidence="3" id="KW-1185">Reference proteome</keyword>
<gene>
    <name evidence="2" type="ORF">GCM10023225_28210</name>
</gene>
<dbReference type="RefSeq" id="WP_345713294.1">
    <property type="nucleotide sequence ID" value="NZ_BAABIL010000475.1"/>
</dbReference>
<keyword evidence="1" id="KW-1133">Transmembrane helix</keyword>
<accession>A0ABP9I5N5</accession>
<dbReference type="EMBL" id="BAABIL010000475">
    <property type="protein sequence ID" value="GAA4989153.1"/>
    <property type="molecule type" value="Genomic_DNA"/>
</dbReference>
<feature type="transmembrane region" description="Helical" evidence="1">
    <location>
        <begin position="65"/>
        <end position="89"/>
    </location>
</feature>
<protein>
    <recommendedName>
        <fullName evidence="4">DUF1345 domain-containing protein</fullName>
    </recommendedName>
</protein>
<feature type="transmembrane region" description="Helical" evidence="1">
    <location>
        <begin position="141"/>
        <end position="165"/>
    </location>
</feature>
<evidence type="ECO:0008006" key="4">
    <source>
        <dbReference type="Google" id="ProtNLM"/>
    </source>
</evidence>
<name>A0ABP9I5N5_9ACTN</name>
<dbReference type="Gene3D" id="1.10.287.70">
    <property type="match status" value="1"/>
</dbReference>
<dbReference type="InterPro" id="IPR009781">
    <property type="entry name" value="DUF1345"/>
</dbReference>
<sequence length="240" mass="24455">MPSSTTAPSRTGSRVWSSSWLVTENGRYNLSFAVAFVVAVPLVPLSHEAGFAGADSTAVTAAGVYALMLACYAALTLGVFSHNMAACVADGRGAGAPSLARRLLTVHRPGAGIAVTFAAVALGAAVWFASFAPDAATPLQAAVAATTTVLLVVAAWCTMAVTYAADYARRAADGGLDFPGAEPPAFADFLYFSVGVSTTFGTTDVTVTTRAVRRTVLGHSLVAFGFNTVVLALLVSALLS</sequence>
<dbReference type="Proteomes" id="UP001501195">
    <property type="component" value="Unassembled WGS sequence"/>
</dbReference>
<comment type="caution">
    <text evidence="2">The sequence shown here is derived from an EMBL/GenBank/DDBJ whole genome shotgun (WGS) entry which is preliminary data.</text>
</comment>
<evidence type="ECO:0000313" key="2">
    <source>
        <dbReference type="EMBL" id="GAA4989153.1"/>
    </source>
</evidence>
<feature type="transmembrane region" description="Helical" evidence="1">
    <location>
        <begin position="216"/>
        <end position="239"/>
    </location>
</feature>
<organism evidence="2 3">
    <name type="scientific">Kineococcus glutinatus</name>
    <dbReference type="NCBI Taxonomy" id="1070872"/>
    <lineage>
        <taxon>Bacteria</taxon>
        <taxon>Bacillati</taxon>
        <taxon>Actinomycetota</taxon>
        <taxon>Actinomycetes</taxon>
        <taxon>Kineosporiales</taxon>
        <taxon>Kineosporiaceae</taxon>
        <taxon>Kineococcus</taxon>
    </lineage>
</organism>
<evidence type="ECO:0000313" key="3">
    <source>
        <dbReference type="Proteomes" id="UP001501195"/>
    </source>
</evidence>
<keyword evidence="1" id="KW-0812">Transmembrane</keyword>
<feature type="transmembrane region" description="Helical" evidence="1">
    <location>
        <begin position="28"/>
        <end position="45"/>
    </location>
</feature>
<proteinExistence type="predicted"/>
<evidence type="ECO:0000256" key="1">
    <source>
        <dbReference type="SAM" id="Phobius"/>
    </source>
</evidence>